<reference evidence="4 5" key="1">
    <citation type="submission" date="2018-01" db="EMBL/GenBank/DDBJ databases">
        <title>Deinococcus koreensis sp. nov., a radiation-resistant bacterium isolated from river water.</title>
        <authorList>
            <person name="Choi A."/>
        </authorList>
    </citation>
    <scope>NUCLEOTIDE SEQUENCE [LARGE SCALE GENOMIC DNA]</scope>
    <source>
        <strain evidence="4 5">SJW1-2</strain>
    </source>
</reference>
<evidence type="ECO:0000256" key="1">
    <source>
        <dbReference type="ARBA" id="ARBA00023125"/>
    </source>
</evidence>
<dbReference type="GO" id="GO:0000150">
    <property type="term" value="F:DNA strand exchange activity"/>
    <property type="evidence" value="ECO:0007669"/>
    <property type="project" value="InterPro"/>
</dbReference>
<sequence length="235" mass="24987">MLPCYARLVTIAALLPGTPTVAYYRVSTVKQGASGLGLEAQRAAVQAFAAGRGLVLAQEFTEVETGTRKRHRPQLAAALAQSRRTGAVLLIAKLDRLARNVAFVSALMESGVRFVAVDMPEVDNLTIHVMAAVAEREAALISQRTKAALGAVKARGVVLGQPENLTHAAQVKGAAVQREAAREAERKAAGYVRLLRDSGASLARIAARLNAEGHTTRRGKAFTAMQVSRILERAT</sequence>
<dbReference type="PROSITE" id="PS51736">
    <property type="entry name" value="RECOMBINASES_3"/>
    <property type="match status" value="1"/>
</dbReference>
<dbReference type="InterPro" id="IPR050639">
    <property type="entry name" value="SSR_resolvase"/>
</dbReference>
<keyword evidence="1" id="KW-0238">DNA-binding</keyword>
<name>A0A2K3US20_9DEIO</name>
<accession>A0A2K3US20</accession>
<dbReference type="PANTHER" id="PTHR30461:SF2">
    <property type="entry name" value="SERINE RECOMBINASE PINE-RELATED"/>
    <property type="match status" value="1"/>
</dbReference>
<evidence type="ECO:0000256" key="2">
    <source>
        <dbReference type="ARBA" id="ARBA00023172"/>
    </source>
</evidence>
<feature type="domain" description="Resolvase/invertase-type recombinase catalytic" evidence="3">
    <location>
        <begin position="19"/>
        <end position="156"/>
    </location>
</feature>
<evidence type="ECO:0000313" key="5">
    <source>
        <dbReference type="Proteomes" id="UP000236379"/>
    </source>
</evidence>
<dbReference type="GO" id="GO:0003677">
    <property type="term" value="F:DNA binding"/>
    <property type="evidence" value="ECO:0007669"/>
    <property type="project" value="UniProtKB-KW"/>
</dbReference>
<comment type="caution">
    <text evidence="4">The sequence shown here is derived from an EMBL/GenBank/DDBJ whole genome shotgun (WGS) entry which is preliminary data.</text>
</comment>
<evidence type="ECO:0000259" key="3">
    <source>
        <dbReference type="PROSITE" id="PS51736"/>
    </source>
</evidence>
<dbReference type="Proteomes" id="UP000236379">
    <property type="component" value="Unassembled WGS sequence"/>
</dbReference>
<dbReference type="PANTHER" id="PTHR30461">
    <property type="entry name" value="DNA-INVERTASE FROM LAMBDOID PROPHAGE"/>
    <property type="match status" value="1"/>
</dbReference>
<dbReference type="CDD" id="cd00338">
    <property type="entry name" value="Ser_Recombinase"/>
    <property type="match status" value="1"/>
</dbReference>
<dbReference type="InterPro" id="IPR036162">
    <property type="entry name" value="Resolvase-like_N_sf"/>
</dbReference>
<gene>
    <name evidence="4" type="ORF">CVO96_19600</name>
</gene>
<dbReference type="OrthoDB" id="2290206at2"/>
<evidence type="ECO:0000313" key="4">
    <source>
        <dbReference type="EMBL" id="PNY79333.1"/>
    </source>
</evidence>
<keyword evidence="5" id="KW-1185">Reference proteome</keyword>
<organism evidence="4 5">
    <name type="scientific">Deinococcus koreensis</name>
    <dbReference type="NCBI Taxonomy" id="2054903"/>
    <lineage>
        <taxon>Bacteria</taxon>
        <taxon>Thermotogati</taxon>
        <taxon>Deinococcota</taxon>
        <taxon>Deinococci</taxon>
        <taxon>Deinococcales</taxon>
        <taxon>Deinococcaceae</taxon>
        <taxon>Deinococcus</taxon>
    </lineage>
</organism>
<keyword evidence="2" id="KW-0233">DNA recombination</keyword>
<dbReference type="InterPro" id="IPR006119">
    <property type="entry name" value="Resolv_N"/>
</dbReference>
<dbReference type="Pfam" id="PF00239">
    <property type="entry name" value="Resolvase"/>
    <property type="match status" value="1"/>
</dbReference>
<protein>
    <submittedName>
        <fullName evidence="4">Resolvase</fullName>
    </submittedName>
</protein>
<dbReference type="SUPFAM" id="SSF53041">
    <property type="entry name" value="Resolvase-like"/>
    <property type="match status" value="1"/>
</dbReference>
<dbReference type="SMART" id="SM00857">
    <property type="entry name" value="Resolvase"/>
    <property type="match status" value="1"/>
</dbReference>
<dbReference type="Gene3D" id="3.40.50.1390">
    <property type="entry name" value="Resolvase, N-terminal catalytic domain"/>
    <property type="match status" value="1"/>
</dbReference>
<proteinExistence type="predicted"/>
<dbReference type="AlphaFoldDB" id="A0A2K3US20"/>
<dbReference type="EMBL" id="PPPD01000004">
    <property type="protein sequence ID" value="PNY79333.1"/>
    <property type="molecule type" value="Genomic_DNA"/>
</dbReference>